<dbReference type="GO" id="GO:0008610">
    <property type="term" value="P:lipid biosynthetic process"/>
    <property type="evidence" value="ECO:0007669"/>
    <property type="project" value="UniProtKB-ARBA"/>
</dbReference>
<evidence type="ECO:0000259" key="2">
    <source>
        <dbReference type="Pfam" id="PF00487"/>
    </source>
</evidence>
<evidence type="ECO:0000313" key="4">
    <source>
        <dbReference type="Proteomes" id="UP000482800"/>
    </source>
</evidence>
<keyword evidence="4" id="KW-1185">Reference proteome</keyword>
<dbReference type="InterPro" id="IPR012171">
    <property type="entry name" value="Fatty_acid_desaturase"/>
</dbReference>
<protein>
    <submittedName>
        <fullName evidence="3">Delta fatty acid desaturase</fullName>
    </submittedName>
</protein>
<dbReference type="PANTHER" id="PTHR19353:SF19">
    <property type="entry name" value="DELTA(5) FATTY ACID DESATURASE C-RELATED"/>
    <property type="match status" value="1"/>
</dbReference>
<keyword evidence="1" id="KW-0812">Transmembrane</keyword>
<accession>A0A6V8KTF3</accession>
<evidence type="ECO:0000313" key="3">
    <source>
        <dbReference type="EMBL" id="GFJ85097.1"/>
    </source>
</evidence>
<feature type="transmembrane region" description="Helical" evidence="1">
    <location>
        <begin position="169"/>
        <end position="187"/>
    </location>
</feature>
<keyword evidence="1" id="KW-0472">Membrane</keyword>
<name>A0A6V8KTF3_9ACTN</name>
<dbReference type="Pfam" id="PF00487">
    <property type="entry name" value="FA_desaturase"/>
    <property type="match status" value="1"/>
</dbReference>
<reference evidence="3 4" key="2">
    <citation type="submission" date="2020-03" db="EMBL/GenBank/DDBJ databases">
        <authorList>
            <person name="Ichikawa N."/>
            <person name="Kimura A."/>
            <person name="Kitahashi Y."/>
            <person name="Uohara A."/>
        </authorList>
    </citation>
    <scope>NUCLEOTIDE SEQUENCE [LARGE SCALE GENOMIC DNA]</scope>
    <source>
        <strain evidence="3 4">NBRC 108639</strain>
    </source>
</reference>
<feature type="transmembrane region" description="Helical" evidence="1">
    <location>
        <begin position="70"/>
        <end position="88"/>
    </location>
</feature>
<feature type="transmembrane region" description="Helical" evidence="1">
    <location>
        <begin position="12"/>
        <end position="34"/>
    </location>
</feature>
<dbReference type="InterPro" id="IPR005804">
    <property type="entry name" value="FA_desaturase_dom"/>
</dbReference>
<organism evidence="3 4">
    <name type="scientific">Phytohabitans houttuyneae</name>
    <dbReference type="NCBI Taxonomy" id="1076126"/>
    <lineage>
        <taxon>Bacteria</taxon>
        <taxon>Bacillati</taxon>
        <taxon>Actinomycetota</taxon>
        <taxon>Actinomycetes</taxon>
        <taxon>Micromonosporales</taxon>
        <taxon>Micromonosporaceae</taxon>
    </lineage>
</organism>
<sequence length="310" mass="34740">MLERRPGSYARRLAAAVAMCAVAVAALVLIGNSWWQLALAPYWAVVSTQLGFLGHDAGHRQIYTSRHANYVLGVVLANLGVGFSYGWWVDKHNRHHAHPNDEDKDPDVGAGALVFFARQTQASGRVARLFYRYQAWGFFPLLMLEALNLRVASIRYLLADRTRAHMRELLLISVHIAGYLALVFAVLPPGKALAFIAVHQALFGLYLGCSFAPNHKGMPELTPEQEADFLRRQVLTSRNVRGHWLTDYALGGLNYQIEHHLFPSMPRANLRHAQHIVRRFCATNHVSYLETSLIASYAQGLRHLDTVGRG</sequence>
<dbReference type="PANTHER" id="PTHR19353">
    <property type="entry name" value="FATTY ACID DESATURASE 2"/>
    <property type="match status" value="1"/>
</dbReference>
<dbReference type="EMBL" id="BLPF01000004">
    <property type="protein sequence ID" value="GFJ85097.1"/>
    <property type="molecule type" value="Genomic_DNA"/>
</dbReference>
<dbReference type="AlphaFoldDB" id="A0A6V8KTF3"/>
<reference evidence="3 4" key="1">
    <citation type="submission" date="2020-03" db="EMBL/GenBank/DDBJ databases">
        <title>Whole genome shotgun sequence of Phytohabitans houttuyneae NBRC 108639.</title>
        <authorList>
            <person name="Komaki H."/>
            <person name="Tamura T."/>
        </authorList>
    </citation>
    <scope>NUCLEOTIDE SEQUENCE [LARGE SCALE GENOMIC DNA]</scope>
    <source>
        <strain evidence="3 4">NBRC 108639</strain>
    </source>
</reference>
<dbReference type="GO" id="GO:0016020">
    <property type="term" value="C:membrane"/>
    <property type="evidence" value="ECO:0007669"/>
    <property type="project" value="TreeGrafter"/>
</dbReference>
<comment type="caution">
    <text evidence="3">The sequence shown here is derived from an EMBL/GenBank/DDBJ whole genome shotgun (WGS) entry which is preliminary data.</text>
</comment>
<feature type="domain" description="Fatty acid desaturase" evidence="2">
    <location>
        <begin position="33"/>
        <end position="290"/>
    </location>
</feature>
<dbReference type="Proteomes" id="UP000482800">
    <property type="component" value="Unassembled WGS sequence"/>
</dbReference>
<proteinExistence type="predicted"/>
<dbReference type="GO" id="GO:0016717">
    <property type="term" value="F:oxidoreductase activity, acting on paired donors, with oxidation of a pair of donors resulting in the reduction of molecular oxygen to two molecules of water"/>
    <property type="evidence" value="ECO:0007669"/>
    <property type="project" value="TreeGrafter"/>
</dbReference>
<dbReference type="CDD" id="cd03506">
    <property type="entry name" value="Delta6-FADS-like"/>
    <property type="match status" value="1"/>
</dbReference>
<gene>
    <name evidence="3" type="ORF">Phou_092770</name>
</gene>
<keyword evidence="1" id="KW-1133">Transmembrane helix</keyword>
<evidence type="ECO:0000256" key="1">
    <source>
        <dbReference type="SAM" id="Phobius"/>
    </source>
</evidence>